<dbReference type="GeneID" id="7825593"/>
<protein>
    <submittedName>
        <fullName evidence="3">Uncharacterized protein</fullName>
    </submittedName>
</protein>
<feature type="region of interest" description="Disordered" evidence="2">
    <location>
        <begin position="340"/>
        <end position="364"/>
    </location>
</feature>
<feature type="coiled-coil region" evidence="1">
    <location>
        <begin position="487"/>
        <end position="514"/>
    </location>
</feature>
<accession>I7M9K2</accession>
<feature type="compositionally biased region" description="Polar residues" evidence="2">
    <location>
        <begin position="383"/>
        <end position="400"/>
    </location>
</feature>
<keyword evidence="1" id="KW-0175">Coiled coil</keyword>
<evidence type="ECO:0000313" key="4">
    <source>
        <dbReference type="Proteomes" id="UP000009168"/>
    </source>
</evidence>
<feature type="compositionally biased region" description="Polar residues" evidence="2">
    <location>
        <begin position="603"/>
        <end position="633"/>
    </location>
</feature>
<feature type="region of interest" description="Disordered" evidence="2">
    <location>
        <begin position="380"/>
        <end position="400"/>
    </location>
</feature>
<keyword evidence="4" id="KW-1185">Reference proteome</keyword>
<dbReference type="eggNOG" id="ENOG502SU8R">
    <property type="taxonomic scope" value="Eukaryota"/>
</dbReference>
<organism evidence="3 4">
    <name type="scientific">Tetrahymena thermophila (strain SB210)</name>
    <dbReference type="NCBI Taxonomy" id="312017"/>
    <lineage>
        <taxon>Eukaryota</taxon>
        <taxon>Sar</taxon>
        <taxon>Alveolata</taxon>
        <taxon>Ciliophora</taxon>
        <taxon>Intramacronucleata</taxon>
        <taxon>Oligohymenophorea</taxon>
        <taxon>Hymenostomatida</taxon>
        <taxon>Tetrahymenina</taxon>
        <taxon>Tetrahymenidae</taxon>
        <taxon>Tetrahymena</taxon>
    </lineage>
</organism>
<evidence type="ECO:0000256" key="1">
    <source>
        <dbReference type="SAM" id="Coils"/>
    </source>
</evidence>
<sequence>MRHSSLYKVQNEDLNDKTKIKNPVEEQNLNEEINANTLMLFYHPLFQETTKKFLAAIYQKQSNDIQIKFFQFIELNLRIQKALIETFQIEKAIVSALNDWNRELTLLNVQQHQLDQNGMKPFDLKYHYDSINELQMGASFSITNFAKLLENLKEHKSFFYSEYSISIEVFQKFLFDISCNWCQFYDIEIFCFFINAIFLQITKGQDFKFCQVKSLNQISYLPQLFFKEFNQVKYVYSRYIKKNLKTNFKMWCEWNFQRLNDICQSLVTKLGRIFAQDQRTEEYSVMFKDALDNFNREIIQSASKNQVTESIENMIQQTNIENNEAYATYMKGGKVRIKFTKQQRSMSESQKIEENQIDEDEKGSADNLEQLYHSKQFMEEGSKQLNNSSSHSPDSKKQQISNGQICLNEIENKIIQKKLKQMNKLLERQNNEIDQDSSSLKAAYRQAEKSNSNAFKYFQKLLRYKKEQQKKFIKNQPYGITSKSVVQQQQEQQISEAEKNISYKQDQQNEIKNKQIIEDFYMCNQGKFNANQKFQLQDELLQQQGEFESNLKKQSQSNFYEDNFSFYEGKQRFLHSQLKKKSEQKVLQSQNQNSNQSQNLQITNHNKQQSQNTSRSVVYSSQTPPIKNQSSREFSAEKQNKQNLNLDHNIQTPHVLDLHQIALSKAHQISPSRQNESVYDKNSSVTPYRMIGYNTSQIQQQKNSQNNKLQSININSNKVNESQLNSSKVSQYSNNQNPSNFYANINNTETPKQNNESILNYEADKKQLTESKLYTTNSELDYSYIQQPRNNGRINSEQDYIFRNTSLDQKQPYNLFNKSLFNSSKNKKKISLGDIINLNYLYKPNLTFSGTQTNKNKQNDHHDLQIDIKSLKPENKFNQNTLLTERKGQGQKIRSQTVGLGEILPQTVPTNYNNDSKERQSEEKLNNSKVYLKPIQAQFTQKYRKLVSQSRYLWQKFLVEDDLYKINDYNKLNSFLDELKNTKNIDNIKQIILKYTQNTKQPIKIETSLYQFKIPYNRKAELPLMQGKNMKLTNKI</sequence>
<proteinExistence type="predicted"/>
<feature type="region of interest" description="Disordered" evidence="2">
    <location>
        <begin position="603"/>
        <end position="639"/>
    </location>
</feature>
<evidence type="ECO:0000256" key="2">
    <source>
        <dbReference type="SAM" id="MobiDB-lite"/>
    </source>
</evidence>
<dbReference type="KEGG" id="tet:TTHERM_00500830"/>
<dbReference type="EMBL" id="GG662548">
    <property type="protein sequence ID" value="EAS01997.1"/>
    <property type="molecule type" value="Genomic_DNA"/>
</dbReference>
<dbReference type="RefSeq" id="XP_001022242.1">
    <property type="nucleotide sequence ID" value="XM_001022242.2"/>
</dbReference>
<feature type="coiled-coil region" evidence="1">
    <location>
        <begin position="412"/>
        <end position="439"/>
    </location>
</feature>
<gene>
    <name evidence="3" type="ORF">TTHERM_00500830</name>
</gene>
<dbReference type="InParanoid" id="I7M9K2"/>
<dbReference type="HOGENOM" id="CLU_293469_0_0_1"/>
<dbReference type="OrthoDB" id="301072at2759"/>
<evidence type="ECO:0000313" key="3">
    <source>
        <dbReference type="EMBL" id="EAS01997.1"/>
    </source>
</evidence>
<feature type="region of interest" description="Disordered" evidence="2">
    <location>
        <begin position="905"/>
        <end position="925"/>
    </location>
</feature>
<dbReference type="AlphaFoldDB" id="I7M9K2"/>
<feature type="compositionally biased region" description="Basic and acidic residues" evidence="2">
    <location>
        <begin position="915"/>
        <end position="925"/>
    </location>
</feature>
<name>I7M9K2_TETTS</name>
<reference evidence="4" key="1">
    <citation type="journal article" date="2006" name="PLoS Biol.">
        <title>Macronuclear genome sequence of the ciliate Tetrahymena thermophila, a model eukaryote.</title>
        <authorList>
            <person name="Eisen J.A."/>
            <person name="Coyne R.S."/>
            <person name="Wu M."/>
            <person name="Wu D."/>
            <person name="Thiagarajan M."/>
            <person name="Wortman J.R."/>
            <person name="Badger J.H."/>
            <person name="Ren Q."/>
            <person name="Amedeo P."/>
            <person name="Jones K.M."/>
            <person name="Tallon L.J."/>
            <person name="Delcher A.L."/>
            <person name="Salzberg S.L."/>
            <person name="Silva J.C."/>
            <person name="Haas B.J."/>
            <person name="Majoros W.H."/>
            <person name="Farzad M."/>
            <person name="Carlton J.M."/>
            <person name="Smith R.K. Jr."/>
            <person name="Garg J."/>
            <person name="Pearlman R.E."/>
            <person name="Karrer K.M."/>
            <person name="Sun L."/>
            <person name="Manning G."/>
            <person name="Elde N.C."/>
            <person name="Turkewitz A.P."/>
            <person name="Asai D.J."/>
            <person name="Wilkes D.E."/>
            <person name="Wang Y."/>
            <person name="Cai H."/>
            <person name="Collins K."/>
            <person name="Stewart B.A."/>
            <person name="Lee S.R."/>
            <person name="Wilamowska K."/>
            <person name="Weinberg Z."/>
            <person name="Ruzzo W.L."/>
            <person name="Wloga D."/>
            <person name="Gaertig J."/>
            <person name="Frankel J."/>
            <person name="Tsao C.-C."/>
            <person name="Gorovsky M.A."/>
            <person name="Keeling P.J."/>
            <person name="Waller R.F."/>
            <person name="Patron N.J."/>
            <person name="Cherry J.M."/>
            <person name="Stover N.A."/>
            <person name="Krieger C.J."/>
            <person name="del Toro C."/>
            <person name="Ryder H.F."/>
            <person name="Williamson S.C."/>
            <person name="Barbeau R.A."/>
            <person name="Hamilton E.P."/>
            <person name="Orias E."/>
        </authorList>
    </citation>
    <scope>NUCLEOTIDE SEQUENCE [LARGE SCALE GENOMIC DNA]</scope>
    <source>
        <strain evidence="4">SB210</strain>
    </source>
</reference>
<dbReference type="Proteomes" id="UP000009168">
    <property type="component" value="Unassembled WGS sequence"/>
</dbReference>